<protein>
    <submittedName>
        <fullName evidence="2">GANP protein</fullName>
    </submittedName>
</protein>
<accession>A0A7L1VT09</accession>
<feature type="non-terminal residue" evidence="2">
    <location>
        <position position="458"/>
    </location>
</feature>
<keyword evidence="3" id="KW-1185">Reference proteome</keyword>
<dbReference type="EMBL" id="VXBS01010909">
    <property type="protein sequence ID" value="NXO88128.1"/>
    <property type="molecule type" value="Genomic_DNA"/>
</dbReference>
<dbReference type="InterPro" id="IPR031907">
    <property type="entry name" value="MCM3AP_GANP"/>
</dbReference>
<sequence>MLQDLISAHLISDYTVVELPCSVNDLEGTRRVSAAVSWLVSHCPASLELCSKTLQEYIEDGIDGEFGKRFFQDWKERHLAGLPSQEPGVIIELYNSVLQFLSDVASSEHLCDLSWPVTEFSEAGGNKVLPHLQWNMPDHLAWLKKAVLSFQIPYLDLPPLGAPWRPVCHMIFQYVSQIASSSHTQPLIQSQVENLLRKTYQNWKTRTTGNSNEDGPSVDEIPWGCILAVCIDHKLKDWKPPKLPIAPEAVSKDGQVRVYFFKEHLKNYTVPFSWDQARLRTQEEIRQGHKRLKIKSPKSFKKLCSISMVPGQHGSGMSTLPDQEVSIPSTDEFRDMSLAQEHLLAQLQLEKIENKRFEEQLHQYLAGDMEPLGDLLGLPLYLPQSLLSTPAAICPLVKSPMSAAQEAGNQEGHKVPELEQSPALSDRLQHLHLLLRATKEAEAASELHLSALVDMVDI</sequence>
<name>A0A7L1VT09_SITEU</name>
<organism evidence="2 3">
    <name type="scientific">Sitta europaea</name>
    <name type="common">Eurasian nuthatch</name>
    <dbReference type="NCBI Taxonomy" id="50251"/>
    <lineage>
        <taxon>Eukaryota</taxon>
        <taxon>Metazoa</taxon>
        <taxon>Chordata</taxon>
        <taxon>Craniata</taxon>
        <taxon>Vertebrata</taxon>
        <taxon>Euteleostomi</taxon>
        <taxon>Archelosauria</taxon>
        <taxon>Archosauria</taxon>
        <taxon>Dinosauria</taxon>
        <taxon>Saurischia</taxon>
        <taxon>Theropoda</taxon>
        <taxon>Coelurosauria</taxon>
        <taxon>Aves</taxon>
        <taxon>Neognathae</taxon>
        <taxon>Neoaves</taxon>
        <taxon>Telluraves</taxon>
        <taxon>Australaves</taxon>
        <taxon>Passeriformes</taxon>
        <taxon>Sittidae</taxon>
        <taxon>Sitta</taxon>
    </lineage>
</organism>
<gene>
    <name evidence="2" type="primary">Mcm3ap</name>
    <name evidence="2" type="ORF">SITEUR_R14874</name>
</gene>
<evidence type="ECO:0000313" key="3">
    <source>
        <dbReference type="Proteomes" id="UP000583915"/>
    </source>
</evidence>
<feature type="domain" description="Germinal-centre associated nuclear protein MCM3AP" evidence="1">
    <location>
        <begin position="1"/>
        <end position="454"/>
    </location>
</feature>
<dbReference type="AlphaFoldDB" id="A0A7L1VT09"/>
<reference evidence="2 3" key="1">
    <citation type="submission" date="2019-09" db="EMBL/GenBank/DDBJ databases">
        <title>Bird 10,000 Genomes (B10K) Project - Family phase.</title>
        <authorList>
            <person name="Zhang G."/>
        </authorList>
    </citation>
    <scope>NUCLEOTIDE SEQUENCE [LARGE SCALE GENOMIC DNA]</scope>
    <source>
        <strain evidence="2">B10K-DU-002-25</strain>
        <tissue evidence="2">Muscle</tissue>
    </source>
</reference>
<feature type="non-terminal residue" evidence="2">
    <location>
        <position position="1"/>
    </location>
</feature>
<evidence type="ECO:0000313" key="2">
    <source>
        <dbReference type="EMBL" id="NXO88128.1"/>
    </source>
</evidence>
<comment type="caution">
    <text evidence="2">The sequence shown here is derived from an EMBL/GenBank/DDBJ whole genome shotgun (WGS) entry which is preliminary data.</text>
</comment>
<evidence type="ECO:0000259" key="1">
    <source>
        <dbReference type="Pfam" id="PF16769"/>
    </source>
</evidence>
<proteinExistence type="predicted"/>
<dbReference type="Proteomes" id="UP000583915">
    <property type="component" value="Unassembled WGS sequence"/>
</dbReference>
<dbReference type="Pfam" id="PF16769">
    <property type="entry name" value="MCM3AP_GANP"/>
    <property type="match status" value="1"/>
</dbReference>